<dbReference type="GO" id="GO:0005783">
    <property type="term" value="C:endoplasmic reticulum"/>
    <property type="evidence" value="ECO:0007669"/>
    <property type="project" value="TreeGrafter"/>
</dbReference>
<dbReference type="RefSeq" id="XP_047761722.1">
    <property type="nucleotide sequence ID" value="XM_047904675.1"/>
</dbReference>
<keyword evidence="3 5" id="KW-1133">Transmembrane helix</keyword>
<dbReference type="SUPFAM" id="SSF161084">
    <property type="entry name" value="MAPEG domain-like"/>
    <property type="match status" value="1"/>
</dbReference>
<comment type="subcellular location">
    <subcellularLocation>
        <location evidence="1">Membrane</location>
        <topology evidence="1">Multi-pass membrane protein</topology>
    </subcellularLocation>
</comment>
<reference evidence="6" key="2">
    <citation type="journal article" date="2022" name="Microb. Genom.">
        <title>A chromosome-scale genome assembly of the tomato pathogen Cladosporium fulvum reveals a compartmentalized genome architecture and the presence of a dispensable chromosome.</title>
        <authorList>
            <person name="Zaccaron A.Z."/>
            <person name="Chen L.H."/>
            <person name="Samaras A."/>
            <person name="Stergiopoulos I."/>
        </authorList>
    </citation>
    <scope>NUCLEOTIDE SEQUENCE</scope>
    <source>
        <strain evidence="6">Race5_Kim</strain>
    </source>
</reference>
<dbReference type="GO" id="GO:0016020">
    <property type="term" value="C:membrane"/>
    <property type="evidence" value="ECO:0007669"/>
    <property type="project" value="UniProtKB-SubCell"/>
</dbReference>
<protein>
    <submittedName>
        <fullName evidence="6">Microsomal glutathione S-transferase 3</fullName>
    </submittedName>
</protein>
<feature type="transmembrane region" description="Helical" evidence="5">
    <location>
        <begin position="98"/>
        <end position="117"/>
    </location>
</feature>
<dbReference type="GO" id="GO:0004364">
    <property type="term" value="F:glutathione transferase activity"/>
    <property type="evidence" value="ECO:0007669"/>
    <property type="project" value="TreeGrafter"/>
</dbReference>
<keyword evidence="2 5" id="KW-0812">Transmembrane</keyword>
<evidence type="ECO:0000313" key="7">
    <source>
        <dbReference type="Proteomes" id="UP000756132"/>
    </source>
</evidence>
<evidence type="ECO:0000256" key="3">
    <source>
        <dbReference type="ARBA" id="ARBA00022989"/>
    </source>
</evidence>
<organism evidence="6 7">
    <name type="scientific">Passalora fulva</name>
    <name type="common">Tomato leaf mold</name>
    <name type="synonym">Cladosporium fulvum</name>
    <dbReference type="NCBI Taxonomy" id="5499"/>
    <lineage>
        <taxon>Eukaryota</taxon>
        <taxon>Fungi</taxon>
        <taxon>Dikarya</taxon>
        <taxon>Ascomycota</taxon>
        <taxon>Pezizomycotina</taxon>
        <taxon>Dothideomycetes</taxon>
        <taxon>Dothideomycetidae</taxon>
        <taxon>Mycosphaerellales</taxon>
        <taxon>Mycosphaerellaceae</taxon>
        <taxon>Fulvia</taxon>
    </lineage>
</organism>
<dbReference type="OMA" id="VIFNCIQ"/>
<evidence type="ECO:0000256" key="5">
    <source>
        <dbReference type="SAM" id="Phobius"/>
    </source>
</evidence>
<keyword evidence="7" id="KW-1185">Reference proteome</keyword>
<reference evidence="6" key="1">
    <citation type="submission" date="2021-12" db="EMBL/GenBank/DDBJ databases">
        <authorList>
            <person name="Zaccaron A."/>
            <person name="Stergiopoulos I."/>
        </authorList>
    </citation>
    <scope>NUCLEOTIDE SEQUENCE</scope>
    <source>
        <strain evidence="6">Race5_Kim</strain>
    </source>
</reference>
<dbReference type="EMBL" id="CP090167">
    <property type="protein sequence ID" value="UJO17356.1"/>
    <property type="molecule type" value="Genomic_DNA"/>
</dbReference>
<dbReference type="Pfam" id="PF01124">
    <property type="entry name" value="MAPEG"/>
    <property type="match status" value="1"/>
</dbReference>
<proteinExistence type="predicted"/>
<dbReference type="OrthoDB" id="410651at2759"/>
<dbReference type="PANTHER" id="PTHR10250">
    <property type="entry name" value="MICROSOMAL GLUTATHIONE S-TRANSFERASE"/>
    <property type="match status" value="1"/>
</dbReference>
<sequence>MSLTLTVPRDYGYVVTTTALTFFLGLWHGARARPYRTRAELWAPRAFAETTDFDKADDNMKKALHLFNCAQRAHANYVENQPSTAIALLLAGLHYPQLSTMLGVGWMIGRMIFAVGYSRPGKEHGSGRIAGFALQFPMQILLWALAAWSGIKMIQ</sequence>
<dbReference type="InterPro" id="IPR050997">
    <property type="entry name" value="MAPEG"/>
</dbReference>
<gene>
    <name evidence="6" type="ORF">CLAFUR5_05527</name>
</gene>
<keyword evidence="4 5" id="KW-0472">Membrane</keyword>
<dbReference type="InterPro" id="IPR001129">
    <property type="entry name" value="Membr-assoc_MAPEG"/>
</dbReference>
<dbReference type="GeneID" id="71985405"/>
<feature type="transmembrane region" description="Helical" evidence="5">
    <location>
        <begin position="129"/>
        <end position="151"/>
    </location>
</feature>
<dbReference type="InterPro" id="IPR023352">
    <property type="entry name" value="MAPEG-like_dom_sf"/>
</dbReference>
<dbReference type="GO" id="GO:0004602">
    <property type="term" value="F:glutathione peroxidase activity"/>
    <property type="evidence" value="ECO:0007669"/>
    <property type="project" value="TreeGrafter"/>
</dbReference>
<dbReference type="KEGG" id="ffu:CLAFUR5_05527"/>
<evidence type="ECO:0000256" key="4">
    <source>
        <dbReference type="ARBA" id="ARBA00023136"/>
    </source>
</evidence>
<evidence type="ECO:0000313" key="6">
    <source>
        <dbReference type="EMBL" id="UJO17356.1"/>
    </source>
</evidence>
<accession>A0A9Q8P8X2</accession>
<dbReference type="PANTHER" id="PTHR10250:SF26">
    <property type="entry name" value="GLUTATHIONE S-TRANSFERASE 3, MITOCHONDRIAL"/>
    <property type="match status" value="1"/>
</dbReference>
<dbReference type="Gene3D" id="1.20.120.550">
    <property type="entry name" value="Membrane associated eicosanoid/glutathione metabolism-like domain"/>
    <property type="match status" value="1"/>
</dbReference>
<evidence type="ECO:0000256" key="2">
    <source>
        <dbReference type="ARBA" id="ARBA00022692"/>
    </source>
</evidence>
<dbReference type="GO" id="GO:0005635">
    <property type="term" value="C:nuclear envelope"/>
    <property type="evidence" value="ECO:0007669"/>
    <property type="project" value="TreeGrafter"/>
</dbReference>
<dbReference type="AlphaFoldDB" id="A0A9Q8P8X2"/>
<name>A0A9Q8P8X2_PASFU</name>
<feature type="transmembrane region" description="Helical" evidence="5">
    <location>
        <begin position="12"/>
        <end position="30"/>
    </location>
</feature>
<dbReference type="Proteomes" id="UP000756132">
    <property type="component" value="Chromosome 5"/>
</dbReference>
<evidence type="ECO:0000256" key="1">
    <source>
        <dbReference type="ARBA" id="ARBA00004141"/>
    </source>
</evidence>